<organism evidence="8 9">
    <name type="scientific">Oncorhynchus mykiss</name>
    <name type="common">Rainbow trout</name>
    <name type="synonym">Salmo gairdneri</name>
    <dbReference type="NCBI Taxonomy" id="8022"/>
    <lineage>
        <taxon>Eukaryota</taxon>
        <taxon>Metazoa</taxon>
        <taxon>Chordata</taxon>
        <taxon>Craniata</taxon>
        <taxon>Vertebrata</taxon>
        <taxon>Euteleostomi</taxon>
        <taxon>Actinopterygii</taxon>
        <taxon>Neopterygii</taxon>
        <taxon>Teleostei</taxon>
        <taxon>Protacanthopterygii</taxon>
        <taxon>Salmoniformes</taxon>
        <taxon>Salmonidae</taxon>
        <taxon>Salmoninae</taxon>
        <taxon>Oncorhynchus</taxon>
    </lineage>
</organism>
<evidence type="ECO:0000256" key="3">
    <source>
        <dbReference type="ARBA" id="ARBA00012485"/>
    </source>
</evidence>
<evidence type="ECO:0000313" key="9">
    <source>
        <dbReference type="Proteomes" id="UP000193380"/>
    </source>
</evidence>
<feature type="domain" description="HECT" evidence="7">
    <location>
        <begin position="83"/>
        <end position="193"/>
    </location>
</feature>
<dbReference type="Proteomes" id="UP000193380">
    <property type="component" value="Unassembled WGS sequence"/>
</dbReference>
<evidence type="ECO:0000256" key="5">
    <source>
        <dbReference type="ARBA" id="ARBA00022786"/>
    </source>
</evidence>
<evidence type="ECO:0000256" key="6">
    <source>
        <dbReference type="PROSITE-ProRule" id="PRU00104"/>
    </source>
</evidence>
<protein>
    <recommendedName>
        <fullName evidence="3">HECT-type E3 ubiquitin transferase</fullName>
        <ecNumber evidence="3">2.3.2.26</ecNumber>
    </recommendedName>
</protein>
<comment type="catalytic activity">
    <reaction evidence="1">
        <text>S-ubiquitinyl-[E2 ubiquitin-conjugating enzyme]-L-cysteine + [acceptor protein]-L-lysine = [E2 ubiquitin-conjugating enzyme]-L-cysteine + N(6)-ubiquitinyl-[acceptor protein]-L-lysine.</text>
        <dbReference type="EC" id="2.3.2.26"/>
    </reaction>
</comment>
<evidence type="ECO:0000259" key="7">
    <source>
        <dbReference type="PROSITE" id="PS50237"/>
    </source>
</evidence>
<evidence type="ECO:0000256" key="1">
    <source>
        <dbReference type="ARBA" id="ARBA00000885"/>
    </source>
</evidence>
<dbReference type="GO" id="GO:0061630">
    <property type="term" value="F:ubiquitin protein ligase activity"/>
    <property type="evidence" value="ECO:0007669"/>
    <property type="project" value="UniProtKB-EC"/>
</dbReference>
<evidence type="ECO:0000256" key="4">
    <source>
        <dbReference type="ARBA" id="ARBA00022679"/>
    </source>
</evidence>
<dbReference type="EMBL" id="FR922047">
    <property type="protein sequence ID" value="CDQ95653.1"/>
    <property type="molecule type" value="Genomic_DNA"/>
</dbReference>
<name>A0A060YUR6_ONCMY</name>
<dbReference type="GO" id="GO:0016567">
    <property type="term" value="P:protein ubiquitination"/>
    <property type="evidence" value="ECO:0007669"/>
    <property type="project" value="TreeGrafter"/>
</dbReference>
<dbReference type="InterPro" id="IPR050409">
    <property type="entry name" value="E3_ubiq-protein_ligase"/>
</dbReference>
<evidence type="ECO:0000256" key="2">
    <source>
        <dbReference type="ARBA" id="ARBA00004906"/>
    </source>
</evidence>
<dbReference type="FunFam" id="3.90.1750.10:FF:000079">
    <property type="entry name" value="E3 ubiquitin-protein ligase"/>
    <property type="match status" value="1"/>
</dbReference>
<dbReference type="STRING" id="8022.A0A060YUR6"/>
<reference evidence="8" key="1">
    <citation type="journal article" date="2014" name="Nat. Commun.">
        <title>The rainbow trout genome provides novel insights into evolution after whole-genome duplication in vertebrates.</title>
        <authorList>
            <person name="Berthelot C."/>
            <person name="Brunet F."/>
            <person name="Chalopin D."/>
            <person name="Juanchich A."/>
            <person name="Bernard M."/>
            <person name="Noel B."/>
            <person name="Bento P."/>
            <person name="Da Silva C."/>
            <person name="Labadie K."/>
            <person name="Alberti A."/>
            <person name="Aury J.M."/>
            <person name="Louis A."/>
            <person name="Dehais P."/>
            <person name="Bardou P."/>
            <person name="Montfort J."/>
            <person name="Klopp C."/>
            <person name="Cabau C."/>
            <person name="Gaspin C."/>
            <person name="Thorgaard G.H."/>
            <person name="Boussaha M."/>
            <person name="Quillet E."/>
            <person name="Guyomard R."/>
            <person name="Galiana D."/>
            <person name="Bobe J."/>
            <person name="Volff J.N."/>
            <person name="Genet C."/>
            <person name="Wincker P."/>
            <person name="Jaillon O."/>
            <person name="Roest Crollius H."/>
            <person name="Guiguen Y."/>
        </authorList>
    </citation>
    <scope>NUCLEOTIDE SEQUENCE [LARGE SCALE GENOMIC DNA]</scope>
</reference>
<keyword evidence="5 6" id="KW-0833">Ubl conjugation pathway</keyword>
<dbReference type="GO" id="GO:0048814">
    <property type="term" value="P:regulation of dendrite morphogenesis"/>
    <property type="evidence" value="ECO:0007669"/>
    <property type="project" value="TreeGrafter"/>
</dbReference>
<gene>
    <name evidence="8" type="ORF">GSONMT00063966001</name>
</gene>
<dbReference type="AlphaFoldDB" id="A0A060YUR6"/>
<dbReference type="InterPro" id="IPR000569">
    <property type="entry name" value="HECT_dom"/>
</dbReference>
<proteinExistence type="predicted"/>
<dbReference type="GO" id="GO:0005737">
    <property type="term" value="C:cytoplasm"/>
    <property type="evidence" value="ECO:0007669"/>
    <property type="project" value="UniProtKB-ARBA"/>
</dbReference>
<dbReference type="PANTHER" id="PTHR11254:SF127">
    <property type="entry name" value="E3 UBIQUITIN-PROTEIN LIGASE HECW2"/>
    <property type="match status" value="1"/>
</dbReference>
<reference evidence="8" key="2">
    <citation type="submission" date="2014-03" db="EMBL/GenBank/DDBJ databases">
        <authorList>
            <person name="Genoscope - CEA"/>
        </authorList>
    </citation>
    <scope>NUCLEOTIDE SEQUENCE</scope>
</reference>
<keyword evidence="4" id="KW-0808">Transferase</keyword>
<dbReference type="Pfam" id="PF00632">
    <property type="entry name" value="HECT"/>
    <property type="match status" value="1"/>
</dbReference>
<accession>A0A060YUR6</accession>
<dbReference type="PROSITE" id="PS50237">
    <property type="entry name" value="HECT"/>
    <property type="match status" value="1"/>
</dbReference>
<dbReference type="SUPFAM" id="SSF56204">
    <property type="entry name" value="Hect, E3 ligase catalytic domain"/>
    <property type="match status" value="1"/>
</dbReference>
<comment type="caution">
    <text evidence="6">Lacks conserved residue(s) required for the propagation of feature annotation.</text>
</comment>
<dbReference type="Gene3D" id="3.90.1750.10">
    <property type="entry name" value="Hect, E3 ligase catalytic domains"/>
    <property type="match status" value="1"/>
</dbReference>
<dbReference type="EC" id="2.3.2.26" evidence="3"/>
<sequence length="193" mass="22436">MCEYCNIDSYSCMNTNECVIDLAKCFEIESHSSSVVHPHTLHPRPPALTSSPLCVSLPPPTPRLIIRRDHLLEDAFNQVMCYSRKDLQRSKLYVSFLGEEGLDYSGPSREFFFLVSRELFNPYYGLFEYSANDTYTVQISPMSAFVDNHHEWFRFSGRILGLALIHQYLLDAFFTRPFYKGLLRMYVSTTWTV</sequence>
<dbReference type="PaxDb" id="8022-A0A060YUR6"/>
<evidence type="ECO:0000313" key="8">
    <source>
        <dbReference type="EMBL" id="CDQ95653.1"/>
    </source>
</evidence>
<dbReference type="GO" id="GO:0006511">
    <property type="term" value="P:ubiquitin-dependent protein catabolic process"/>
    <property type="evidence" value="ECO:0007669"/>
    <property type="project" value="TreeGrafter"/>
</dbReference>
<dbReference type="InterPro" id="IPR035983">
    <property type="entry name" value="Hect_E3_ubiquitin_ligase"/>
</dbReference>
<comment type="pathway">
    <text evidence="2">Protein modification; protein ubiquitination.</text>
</comment>
<dbReference type="PANTHER" id="PTHR11254">
    <property type="entry name" value="HECT DOMAIN UBIQUITIN-PROTEIN LIGASE"/>
    <property type="match status" value="1"/>
</dbReference>